<name>A0A7W5ZRY5_9BACT</name>
<evidence type="ECO:0000259" key="1">
    <source>
        <dbReference type="SMART" id="SM00474"/>
    </source>
</evidence>
<dbReference type="SMART" id="SM00474">
    <property type="entry name" value="35EXOc"/>
    <property type="match status" value="1"/>
</dbReference>
<dbReference type="PANTHER" id="PTHR47649">
    <property type="entry name" value="RIBONUCLEASE D"/>
    <property type="match status" value="1"/>
</dbReference>
<dbReference type="Gene3D" id="1.10.150.80">
    <property type="entry name" value="HRDC domain"/>
    <property type="match status" value="1"/>
</dbReference>
<dbReference type="InterPro" id="IPR002562">
    <property type="entry name" value="3'-5'_exonuclease_dom"/>
</dbReference>
<dbReference type="CDD" id="cd06142">
    <property type="entry name" value="RNaseD_exo"/>
    <property type="match status" value="1"/>
</dbReference>
<reference evidence="2 3" key="1">
    <citation type="submission" date="2020-08" db="EMBL/GenBank/DDBJ databases">
        <title>Genomic Encyclopedia of Type Strains, Phase IV (KMG-IV): sequencing the most valuable type-strain genomes for metagenomic binning, comparative biology and taxonomic classification.</title>
        <authorList>
            <person name="Goeker M."/>
        </authorList>
    </citation>
    <scope>NUCLEOTIDE SEQUENCE [LARGE SCALE GENOMIC DNA]</scope>
    <source>
        <strain evidence="2 3">DSM 17976</strain>
    </source>
</reference>
<dbReference type="GO" id="GO:0003676">
    <property type="term" value="F:nucleic acid binding"/>
    <property type="evidence" value="ECO:0007669"/>
    <property type="project" value="InterPro"/>
</dbReference>
<dbReference type="Gene3D" id="3.30.420.10">
    <property type="entry name" value="Ribonuclease H-like superfamily/Ribonuclease H"/>
    <property type="match status" value="1"/>
</dbReference>
<dbReference type="EC" id="3.1.13.5" evidence="2"/>
<dbReference type="GO" id="GO:0008408">
    <property type="term" value="F:3'-5' exonuclease activity"/>
    <property type="evidence" value="ECO:0007669"/>
    <property type="project" value="InterPro"/>
</dbReference>
<dbReference type="Pfam" id="PF01612">
    <property type="entry name" value="DNA_pol_A_exo1"/>
    <property type="match status" value="1"/>
</dbReference>
<dbReference type="GO" id="GO:0033890">
    <property type="term" value="F:ribonuclease D activity"/>
    <property type="evidence" value="ECO:0007669"/>
    <property type="project" value="UniProtKB-EC"/>
</dbReference>
<evidence type="ECO:0000313" key="3">
    <source>
        <dbReference type="Proteomes" id="UP000541352"/>
    </source>
</evidence>
<dbReference type="InterPro" id="IPR044876">
    <property type="entry name" value="HRDC_dom_sf"/>
</dbReference>
<dbReference type="InterPro" id="IPR002121">
    <property type="entry name" value="HRDC_dom"/>
</dbReference>
<dbReference type="InterPro" id="IPR010997">
    <property type="entry name" value="HRDC-like_sf"/>
</dbReference>
<gene>
    <name evidence="2" type="ORF">FHS57_004497</name>
</gene>
<accession>A0A7W5ZRY5</accession>
<dbReference type="SUPFAM" id="SSF53098">
    <property type="entry name" value="Ribonuclease H-like"/>
    <property type="match status" value="1"/>
</dbReference>
<organism evidence="2 3">
    <name type="scientific">Runella defluvii</name>
    <dbReference type="NCBI Taxonomy" id="370973"/>
    <lineage>
        <taxon>Bacteria</taxon>
        <taxon>Pseudomonadati</taxon>
        <taxon>Bacteroidota</taxon>
        <taxon>Cytophagia</taxon>
        <taxon>Cytophagales</taxon>
        <taxon>Spirosomataceae</taxon>
        <taxon>Runella</taxon>
    </lineage>
</organism>
<dbReference type="Proteomes" id="UP000541352">
    <property type="component" value="Unassembled WGS sequence"/>
</dbReference>
<dbReference type="GO" id="GO:0000166">
    <property type="term" value="F:nucleotide binding"/>
    <property type="evidence" value="ECO:0007669"/>
    <property type="project" value="InterPro"/>
</dbReference>
<keyword evidence="2" id="KW-0378">Hydrolase</keyword>
<dbReference type="EMBL" id="JACIBY010000011">
    <property type="protein sequence ID" value="MBB3840477.1"/>
    <property type="molecule type" value="Genomic_DNA"/>
</dbReference>
<sequence length="383" mass="44160">MSSPIFIHTQAEFERVVERLNHFPAIAIDTEFDNNHYAYGFTLCLFQVATSDACYLIDPFEVKDLSALWRVIENPAVEKVIHDSGEDFRLLYLHGCSPRNIFDTSVATKLLCFEKIGLASVLGEVLGIESSKKKQQSNWLKRPLSDMQLDYAANDVIYLLELRDKLTERLQQQGRWEWFQQSMAFLENKSYVPKTRNTFLSPKEQRDFSPFDQHILSELYRFRDEQARRFGKPTYQILTDAQVHEILIDPTTLNNWLQLKGVNPRMQTPWAVDQLKQVIHQAKAEGTKRQLLHERVKPSPQEFAEMQQRAARSNALREGTFLPMKRWIEEKYGSLFVPYILSNEVISTLIGGELKLTDIGPSFQQAIIREAASALAIDISAFG</sequence>
<protein>
    <submittedName>
        <fullName evidence="2">Ribonuclease D</fullName>
        <ecNumber evidence="2">3.1.13.5</ecNumber>
    </submittedName>
</protein>
<comment type="caution">
    <text evidence="2">The sequence shown here is derived from an EMBL/GenBank/DDBJ whole genome shotgun (WGS) entry which is preliminary data.</text>
</comment>
<dbReference type="InterPro" id="IPR036397">
    <property type="entry name" value="RNaseH_sf"/>
</dbReference>
<dbReference type="AlphaFoldDB" id="A0A7W5ZRY5"/>
<proteinExistence type="predicted"/>
<evidence type="ECO:0000313" key="2">
    <source>
        <dbReference type="EMBL" id="MBB3840477.1"/>
    </source>
</evidence>
<feature type="domain" description="3'-5' exonuclease" evidence="1">
    <location>
        <begin position="4"/>
        <end position="171"/>
    </location>
</feature>
<dbReference type="Pfam" id="PF00570">
    <property type="entry name" value="HRDC"/>
    <property type="match status" value="1"/>
</dbReference>
<dbReference type="InterPro" id="IPR012337">
    <property type="entry name" value="RNaseH-like_sf"/>
</dbReference>
<dbReference type="InterPro" id="IPR051086">
    <property type="entry name" value="RNase_D-like"/>
</dbReference>
<dbReference type="GO" id="GO:0006139">
    <property type="term" value="P:nucleobase-containing compound metabolic process"/>
    <property type="evidence" value="ECO:0007669"/>
    <property type="project" value="InterPro"/>
</dbReference>
<keyword evidence="3" id="KW-1185">Reference proteome</keyword>
<dbReference type="RefSeq" id="WP_183977464.1">
    <property type="nucleotide sequence ID" value="NZ_JACIBY010000011.1"/>
</dbReference>
<dbReference type="SUPFAM" id="SSF47819">
    <property type="entry name" value="HRDC-like"/>
    <property type="match status" value="1"/>
</dbReference>
<dbReference type="PANTHER" id="PTHR47649:SF1">
    <property type="entry name" value="RIBONUCLEASE D"/>
    <property type="match status" value="1"/>
</dbReference>